<dbReference type="PROSITE" id="PS50011">
    <property type="entry name" value="PROTEIN_KINASE_DOM"/>
    <property type="match status" value="1"/>
</dbReference>
<accession>A0AAN6ZES4</accession>
<feature type="domain" description="Protein kinase" evidence="2">
    <location>
        <begin position="66"/>
        <end position="409"/>
    </location>
</feature>
<dbReference type="GO" id="GO:0004672">
    <property type="term" value="F:protein kinase activity"/>
    <property type="evidence" value="ECO:0007669"/>
    <property type="project" value="InterPro"/>
</dbReference>
<keyword evidence="4" id="KW-1185">Reference proteome</keyword>
<sequence length="456" mass="50587">MSEMKQCHCSVGRCSPQPSTCWYINNSSTFHTHHLPYTPVPSGQRLAETFTNAMYAHLFKDGTDNYLFIRHLGAGVSCHTQLVRHLESGQVRVRKVLHRRLPLGHGMVGPTRIGRGGETGPDDQFTNDAGIANILARHALNGAIILRVPAVLSDATIPGPDSGKTSRVSYWSFCNGGNVGDFAQECRESGAVVPQGLVLRFLRQVLETLHFMYTGLPHPLIHGDLNSGNILLHLTPGNAAPDFHVMDFGTATWGQHINSLQDIPRSDLDDIMRILVGELMELTLDRDQRGVAAGILSIEYMLNHDTTNPICVAYQMLARLDHKFRVRLAHYRTAPSGELALPDLTEVLRYVTDQSVLSLPQLILDLEGRNNAIHGIFRRRIDEANNPPPKLYPTMSGILQARNVPGPWHAARVKASGELVSVDRESHHRPNEDNAGYETDGNWCDEDSEAETLELY</sequence>
<dbReference type="SMART" id="SM00220">
    <property type="entry name" value="S_TKc"/>
    <property type="match status" value="1"/>
</dbReference>
<dbReference type="SUPFAM" id="SSF56112">
    <property type="entry name" value="Protein kinase-like (PK-like)"/>
    <property type="match status" value="1"/>
</dbReference>
<reference evidence="3" key="2">
    <citation type="submission" date="2023-05" db="EMBL/GenBank/DDBJ databases">
        <authorList>
            <consortium name="Lawrence Berkeley National Laboratory"/>
            <person name="Steindorff A."/>
            <person name="Hensen N."/>
            <person name="Bonometti L."/>
            <person name="Westerberg I."/>
            <person name="Brannstrom I.O."/>
            <person name="Guillou S."/>
            <person name="Cros-Aarteil S."/>
            <person name="Calhoun S."/>
            <person name="Haridas S."/>
            <person name="Kuo A."/>
            <person name="Mondo S."/>
            <person name="Pangilinan J."/>
            <person name="Riley R."/>
            <person name="Labutti K."/>
            <person name="Andreopoulos B."/>
            <person name="Lipzen A."/>
            <person name="Chen C."/>
            <person name="Yanf M."/>
            <person name="Daum C."/>
            <person name="Ng V."/>
            <person name="Clum A."/>
            <person name="Ohm R."/>
            <person name="Martin F."/>
            <person name="Silar P."/>
            <person name="Natvig D."/>
            <person name="Lalanne C."/>
            <person name="Gautier V."/>
            <person name="Ament-Velasquez S.L."/>
            <person name="Kruys A."/>
            <person name="Hutchinson M.I."/>
            <person name="Powell A.J."/>
            <person name="Barry K."/>
            <person name="Miller A.N."/>
            <person name="Grigoriev I.V."/>
            <person name="Debuchy R."/>
            <person name="Gladieux P."/>
            <person name="Thoren M.H."/>
            <person name="Johannesson H."/>
        </authorList>
    </citation>
    <scope>NUCLEOTIDE SEQUENCE</scope>
    <source>
        <strain evidence="3">CBS 123565</strain>
    </source>
</reference>
<dbReference type="AlphaFoldDB" id="A0AAN6ZES4"/>
<dbReference type="Proteomes" id="UP001304895">
    <property type="component" value="Unassembled WGS sequence"/>
</dbReference>
<organism evidence="3 4">
    <name type="scientific">Trichocladium antarcticum</name>
    <dbReference type="NCBI Taxonomy" id="1450529"/>
    <lineage>
        <taxon>Eukaryota</taxon>
        <taxon>Fungi</taxon>
        <taxon>Dikarya</taxon>
        <taxon>Ascomycota</taxon>
        <taxon>Pezizomycotina</taxon>
        <taxon>Sordariomycetes</taxon>
        <taxon>Sordariomycetidae</taxon>
        <taxon>Sordariales</taxon>
        <taxon>Chaetomiaceae</taxon>
        <taxon>Trichocladium</taxon>
    </lineage>
</organism>
<proteinExistence type="predicted"/>
<protein>
    <recommendedName>
        <fullName evidence="2">Protein kinase domain-containing protein</fullName>
    </recommendedName>
</protein>
<evidence type="ECO:0000259" key="2">
    <source>
        <dbReference type="PROSITE" id="PS50011"/>
    </source>
</evidence>
<dbReference type="Gene3D" id="1.10.510.10">
    <property type="entry name" value="Transferase(Phosphotransferase) domain 1"/>
    <property type="match status" value="1"/>
</dbReference>
<reference evidence="3" key="1">
    <citation type="journal article" date="2023" name="Mol. Phylogenet. Evol.">
        <title>Genome-scale phylogeny and comparative genomics of the fungal order Sordariales.</title>
        <authorList>
            <person name="Hensen N."/>
            <person name="Bonometti L."/>
            <person name="Westerberg I."/>
            <person name="Brannstrom I.O."/>
            <person name="Guillou S."/>
            <person name="Cros-Aarteil S."/>
            <person name="Calhoun S."/>
            <person name="Haridas S."/>
            <person name="Kuo A."/>
            <person name="Mondo S."/>
            <person name="Pangilinan J."/>
            <person name="Riley R."/>
            <person name="LaButti K."/>
            <person name="Andreopoulos B."/>
            <person name="Lipzen A."/>
            <person name="Chen C."/>
            <person name="Yan M."/>
            <person name="Daum C."/>
            <person name="Ng V."/>
            <person name="Clum A."/>
            <person name="Steindorff A."/>
            <person name="Ohm R.A."/>
            <person name="Martin F."/>
            <person name="Silar P."/>
            <person name="Natvig D.O."/>
            <person name="Lalanne C."/>
            <person name="Gautier V."/>
            <person name="Ament-Velasquez S.L."/>
            <person name="Kruys A."/>
            <person name="Hutchinson M.I."/>
            <person name="Powell A.J."/>
            <person name="Barry K."/>
            <person name="Miller A.N."/>
            <person name="Grigoriev I.V."/>
            <person name="Debuchy R."/>
            <person name="Gladieux P."/>
            <person name="Hiltunen Thoren M."/>
            <person name="Johannesson H."/>
        </authorList>
    </citation>
    <scope>NUCLEOTIDE SEQUENCE</scope>
    <source>
        <strain evidence="3">CBS 123565</strain>
    </source>
</reference>
<comment type="caution">
    <text evidence="3">The sequence shown here is derived from an EMBL/GenBank/DDBJ whole genome shotgun (WGS) entry which is preliminary data.</text>
</comment>
<dbReference type="InterPro" id="IPR000719">
    <property type="entry name" value="Prot_kinase_dom"/>
</dbReference>
<dbReference type="EMBL" id="MU853406">
    <property type="protein sequence ID" value="KAK4135218.1"/>
    <property type="molecule type" value="Genomic_DNA"/>
</dbReference>
<evidence type="ECO:0000256" key="1">
    <source>
        <dbReference type="SAM" id="MobiDB-lite"/>
    </source>
</evidence>
<gene>
    <name evidence="3" type="ORF">BT67DRAFT_268579</name>
</gene>
<evidence type="ECO:0000313" key="4">
    <source>
        <dbReference type="Proteomes" id="UP001304895"/>
    </source>
</evidence>
<evidence type="ECO:0000313" key="3">
    <source>
        <dbReference type="EMBL" id="KAK4135218.1"/>
    </source>
</evidence>
<dbReference type="InterPro" id="IPR011009">
    <property type="entry name" value="Kinase-like_dom_sf"/>
</dbReference>
<feature type="region of interest" description="Disordered" evidence="1">
    <location>
        <begin position="422"/>
        <end position="444"/>
    </location>
</feature>
<feature type="compositionally biased region" description="Basic and acidic residues" evidence="1">
    <location>
        <begin position="422"/>
        <end position="432"/>
    </location>
</feature>
<name>A0AAN6ZES4_9PEZI</name>
<dbReference type="GO" id="GO:0005524">
    <property type="term" value="F:ATP binding"/>
    <property type="evidence" value="ECO:0007669"/>
    <property type="project" value="InterPro"/>
</dbReference>